<dbReference type="InterPro" id="IPR035595">
    <property type="entry name" value="UDP_glycos_trans_CS"/>
</dbReference>
<dbReference type="Gene3D" id="3.40.50.2000">
    <property type="entry name" value="Glycogen Phosphorylase B"/>
    <property type="match status" value="2"/>
</dbReference>
<dbReference type="SUPFAM" id="SSF53756">
    <property type="entry name" value="UDP-Glycosyltransferase/glycogen phosphorylase"/>
    <property type="match status" value="1"/>
</dbReference>
<dbReference type="PANTHER" id="PTHR11926:SF1560">
    <property type="entry name" value="UDP-GLYCOSYLTRANSFERASE 74E1-RELATED"/>
    <property type="match status" value="1"/>
</dbReference>
<dbReference type="GO" id="GO:0080043">
    <property type="term" value="F:quercetin 3-O-glucosyltransferase activity"/>
    <property type="evidence" value="ECO:0007669"/>
    <property type="project" value="TreeGrafter"/>
</dbReference>
<dbReference type="GO" id="GO:0080044">
    <property type="term" value="F:quercetin 7-O-glucosyltransferase activity"/>
    <property type="evidence" value="ECO:0007669"/>
    <property type="project" value="TreeGrafter"/>
</dbReference>
<dbReference type="Pfam" id="PF00201">
    <property type="entry name" value="UDPGT"/>
    <property type="match status" value="1"/>
</dbReference>
<dbReference type="PANTHER" id="PTHR11926">
    <property type="entry name" value="GLUCOSYL/GLUCURONOSYL TRANSFERASES"/>
    <property type="match status" value="1"/>
</dbReference>
<dbReference type="CDD" id="cd03784">
    <property type="entry name" value="GT1_Gtf-like"/>
    <property type="match status" value="1"/>
</dbReference>
<dbReference type="AlphaFoldDB" id="A0A6B7ES22"/>
<name>A0A6B7ES22_FAGTA</name>
<accession>A0A6B7ES22</accession>
<reference evidence="5" key="1">
    <citation type="submission" date="2018-03" db="EMBL/GenBank/DDBJ databases">
        <title>Identification of two glycosyltransferase involved accumulation of rutin in Fagopyrum tataricum.</title>
        <authorList>
            <person name="Yin Q."/>
        </authorList>
    </citation>
    <scope>NUCLEOTIDE SEQUENCE</scope>
</reference>
<organism evidence="5">
    <name type="scientific">Fagopyrum tataricum</name>
    <name type="common">Tartarian buckwheat</name>
    <name type="synonym">Polygonum tataricum</name>
    <dbReference type="NCBI Taxonomy" id="62330"/>
    <lineage>
        <taxon>Eukaryota</taxon>
        <taxon>Viridiplantae</taxon>
        <taxon>Streptophyta</taxon>
        <taxon>Embryophyta</taxon>
        <taxon>Tracheophyta</taxon>
        <taxon>Spermatophyta</taxon>
        <taxon>Magnoliopsida</taxon>
        <taxon>eudicotyledons</taxon>
        <taxon>Gunneridae</taxon>
        <taxon>Pentapetalae</taxon>
        <taxon>Caryophyllales</taxon>
        <taxon>Polygonaceae</taxon>
        <taxon>Polygonoideae</taxon>
        <taxon>Fagopyreae</taxon>
        <taxon>Fagopyrum</taxon>
    </lineage>
</organism>
<proteinExistence type="evidence at transcript level"/>
<evidence type="ECO:0000256" key="3">
    <source>
        <dbReference type="RuleBase" id="RU003718"/>
    </source>
</evidence>
<protein>
    <recommendedName>
        <fullName evidence="4">Glycosyltransferase</fullName>
        <ecNumber evidence="4">2.4.1.-</ecNumber>
    </recommendedName>
</protein>
<dbReference type="PROSITE" id="PS00375">
    <property type="entry name" value="UDPGT"/>
    <property type="match status" value="1"/>
</dbReference>
<evidence type="ECO:0000313" key="5">
    <source>
        <dbReference type="EMBL" id="QAV53752.1"/>
    </source>
</evidence>
<evidence type="ECO:0000256" key="1">
    <source>
        <dbReference type="ARBA" id="ARBA00009995"/>
    </source>
</evidence>
<keyword evidence="3" id="KW-0328">Glycosyltransferase</keyword>
<dbReference type="FunFam" id="3.40.50.2000:FF:000019">
    <property type="entry name" value="Glycosyltransferase"/>
    <property type="match status" value="1"/>
</dbReference>
<keyword evidence="2 3" id="KW-0808">Transferase</keyword>
<evidence type="ECO:0000256" key="2">
    <source>
        <dbReference type="ARBA" id="ARBA00022679"/>
    </source>
</evidence>
<dbReference type="EMBL" id="MH197427">
    <property type="protein sequence ID" value="QAV53752.1"/>
    <property type="molecule type" value="mRNA"/>
</dbReference>
<dbReference type="EC" id="2.4.1.-" evidence="4"/>
<evidence type="ECO:0000256" key="4">
    <source>
        <dbReference type="RuleBase" id="RU362057"/>
    </source>
</evidence>
<dbReference type="InterPro" id="IPR002213">
    <property type="entry name" value="UDP_glucos_trans"/>
</dbReference>
<comment type="similarity">
    <text evidence="1 3">Belongs to the UDP-glycosyltransferase family.</text>
</comment>
<sequence length="459" mass="50644">MKVRVVMLAFPIVGRSNPMVQLAKRLSCKQGVVVTLATTSALASKLSSITSSYPNLSIAALSLGDQADPLDTLSVDEYSEWFEKMAPPSLANLIKELDHTPRCLIYDSSQIWALDLARQLGLLAAPFFPQSCAVSLIFRHVFEDVLQVHDQRDRESGLLSAPGLPPMALSDLPSFVNNIGTFPLLEKLVLRQFKNFHDADFQFFNSFDVLEHHVIDWMKKRWPEVMSIGPTIPSMFLDKELLEDTEYGLSVFDTEQVEACMRWLDSKDDASTLYVSFGSLAALSDAQMQELALALLHCGTPFLWVVRPSEKAKLPQDFTQQLESGTAGGMIVTWCPQLAVLSHRAIACFFSHCGWNSTLEAVSSGVPIVAMPQWADQPTNAMYVEQVWRIGIRVKPDPTSGIVSSQGIMACIGEAMHGERATEMRSNASNLMTQARAAMLPGGSSYVNLDHFVAKLINA</sequence>